<accession>A0ACB8DME9</accession>
<evidence type="ECO:0000313" key="2">
    <source>
        <dbReference type="Proteomes" id="UP000821865"/>
    </source>
</evidence>
<organism evidence="1 2">
    <name type="scientific">Dermacentor silvarum</name>
    <name type="common">Tick</name>
    <dbReference type="NCBI Taxonomy" id="543639"/>
    <lineage>
        <taxon>Eukaryota</taxon>
        <taxon>Metazoa</taxon>
        <taxon>Ecdysozoa</taxon>
        <taxon>Arthropoda</taxon>
        <taxon>Chelicerata</taxon>
        <taxon>Arachnida</taxon>
        <taxon>Acari</taxon>
        <taxon>Parasitiformes</taxon>
        <taxon>Ixodida</taxon>
        <taxon>Ixodoidea</taxon>
        <taxon>Ixodidae</taxon>
        <taxon>Rhipicephalinae</taxon>
        <taxon>Dermacentor</taxon>
    </lineage>
</organism>
<reference evidence="1" key="1">
    <citation type="submission" date="2020-05" db="EMBL/GenBank/DDBJ databases">
        <title>Large-scale comparative analyses of tick genomes elucidate their genetic diversity and vector capacities.</title>
        <authorList>
            <person name="Jia N."/>
            <person name="Wang J."/>
            <person name="Shi W."/>
            <person name="Du L."/>
            <person name="Sun Y."/>
            <person name="Zhan W."/>
            <person name="Jiang J."/>
            <person name="Wang Q."/>
            <person name="Zhang B."/>
            <person name="Ji P."/>
            <person name="Sakyi L.B."/>
            <person name="Cui X."/>
            <person name="Yuan T."/>
            <person name="Jiang B."/>
            <person name="Yang W."/>
            <person name="Lam T.T.-Y."/>
            <person name="Chang Q."/>
            <person name="Ding S."/>
            <person name="Wang X."/>
            <person name="Zhu J."/>
            <person name="Ruan X."/>
            <person name="Zhao L."/>
            <person name="Wei J."/>
            <person name="Que T."/>
            <person name="Du C."/>
            <person name="Cheng J."/>
            <person name="Dai P."/>
            <person name="Han X."/>
            <person name="Huang E."/>
            <person name="Gao Y."/>
            <person name="Liu J."/>
            <person name="Shao H."/>
            <person name="Ye R."/>
            <person name="Li L."/>
            <person name="Wei W."/>
            <person name="Wang X."/>
            <person name="Wang C."/>
            <person name="Yang T."/>
            <person name="Huo Q."/>
            <person name="Li W."/>
            <person name="Guo W."/>
            <person name="Chen H."/>
            <person name="Zhou L."/>
            <person name="Ni X."/>
            <person name="Tian J."/>
            <person name="Zhou Y."/>
            <person name="Sheng Y."/>
            <person name="Liu T."/>
            <person name="Pan Y."/>
            <person name="Xia L."/>
            <person name="Li J."/>
            <person name="Zhao F."/>
            <person name="Cao W."/>
        </authorList>
    </citation>
    <scope>NUCLEOTIDE SEQUENCE</scope>
    <source>
        <strain evidence="1">Dsil-2018</strain>
    </source>
</reference>
<evidence type="ECO:0000313" key="1">
    <source>
        <dbReference type="EMBL" id="KAH7973707.1"/>
    </source>
</evidence>
<gene>
    <name evidence="1" type="ORF">HPB49_004058</name>
</gene>
<sequence length="246" mass="26881">MGVKEQGRATPDFTSQVGIVGRTGAGKSSLVLALLRVIRATSGRILVDGVDIASVPLRRLRTAITVIPQDPCLVDGTLRSNLDPHECHSDEELHRVLQQTHLASYVQRQPDGLRLRTGTGGERLSVGQRQLVCLARALLRRPKILVLDEATSQMDGDTDSLIQATLRDSFAASTVLTVAHRIHTVLDYDKILVMSDGKVLELASVQDLLEDPSSTFFNMAKSAAISQGNKSQDAEEEFAPREYTRL</sequence>
<comment type="caution">
    <text evidence="1">The sequence shown here is derived from an EMBL/GenBank/DDBJ whole genome shotgun (WGS) entry which is preliminary data.</text>
</comment>
<name>A0ACB8DME9_DERSI</name>
<dbReference type="Proteomes" id="UP000821865">
    <property type="component" value="Chromosome 10"/>
</dbReference>
<dbReference type="EMBL" id="CM023479">
    <property type="protein sequence ID" value="KAH7973707.1"/>
    <property type="molecule type" value="Genomic_DNA"/>
</dbReference>
<protein>
    <submittedName>
        <fullName evidence="1">Uncharacterized protein</fullName>
    </submittedName>
</protein>
<proteinExistence type="predicted"/>
<keyword evidence="2" id="KW-1185">Reference proteome</keyword>